<dbReference type="STRING" id="1618490.US90_C0011G0013"/>
<evidence type="ECO:0000313" key="2">
    <source>
        <dbReference type="EMBL" id="KKQ69790.1"/>
    </source>
</evidence>
<keyword evidence="1" id="KW-0812">Transmembrane</keyword>
<comment type="caution">
    <text evidence="2">The sequence shown here is derived from an EMBL/GenBank/DDBJ whole genome shotgun (WGS) entry which is preliminary data.</text>
</comment>
<protein>
    <submittedName>
        <fullName evidence="2">Uncharacterized protein</fullName>
    </submittedName>
</protein>
<name>A0A0G0K2V7_9BACT</name>
<evidence type="ECO:0000256" key="1">
    <source>
        <dbReference type="SAM" id="Phobius"/>
    </source>
</evidence>
<gene>
    <name evidence="2" type="ORF">US90_C0011G0013</name>
</gene>
<evidence type="ECO:0000313" key="3">
    <source>
        <dbReference type="Proteomes" id="UP000034406"/>
    </source>
</evidence>
<organism evidence="2 3">
    <name type="scientific">Candidatus Shapirobacteria bacterium GW2011_GWE2_38_30</name>
    <dbReference type="NCBI Taxonomy" id="1618490"/>
    <lineage>
        <taxon>Bacteria</taxon>
        <taxon>Candidatus Shapironibacteriota</taxon>
    </lineage>
</organism>
<dbReference type="EMBL" id="LBUT01000011">
    <property type="protein sequence ID" value="KKQ69790.1"/>
    <property type="molecule type" value="Genomic_DNA"/>
</dbReference>
<dbReference type="PROSITE" id="PS00409">
    <property type="entry name" value="PROKAR_NTER_METHYL"/>
    <property type="match status" value="1"/>
</dbReference>
<dbReference type="Proteomes" id="UP000034406">
    <property type="component" value="Unassembled WGS sequence"/>
</dbReference>
<accession>A0A0G0K2V7</accession>
<feature type="transmembrane region" description="Helical" evidence="1">
    <location>
        <begin position="12"/>
        <end position="31"/>
    </location>
</feature>
<keyword evidence="1" id="KW-0472">Membrane</keyword>
<dbReference type="InterPro" id="IPR012902">
    <property type="entry name" value="N_methyl_site"/>
</dbReference>
<sequence>MRKKTGFTLIETLVTLALTSVAVMSITVIIFNSLQANNKINYLEKVDRNGSAVLEEIKKNLYKADATTIDCGGGQSTVTFTNKYDGVTTTLRCIEGITGQIASISGVGTTVSLTSSDVGVSGCGGFVASCITGSASPTLEFNFALSAGSTDPGSKNYAKKFFRTKVVIRR</sequence>
<dbReference type="NCBIfam" id="TIGR02532">
    <property type="entry name" value="IV_pilin_GFxxxE"/>
    <property type="match status" value="1"/>
</dbReference>
<dbReference type="Pfam" id="PF07963">
    <property type="entry name" value="N_methyl"/>
    <property type="match status" value="1"/>
</dbReference>
<reference evidence="2 3" key="1">
    <citation type="journal article" date="2015" name="Nature">
        <title>rRNA introns, odd ribosomes, and small enigmatic genomes across a large radiation of phyla.</title>
        <authorList>
            <person name="Brown C.T."/>
            <person name="Hug L.A."/>
            <person name="Thomas B.C."/>
            <person name="Sharon I."/>
            <person name="Castelle C.J."/>
            <person name="Singh A."/>
            <person name="Wilkins M.J."/>
            <person name="Williams K.H."/>
            <person name="Banfield J.F."/>
        </authorList>
    </citation>
    <scope>NUCLEOTIDE SEQUENCE [LARGE SCALE GENOMIC DNA]</scope>
</reference>
<dbReference type="AlphaFoldDB" id="A0A0G0K2V7"/>
<keyword evidence="1" id="KW-1133">Transmembrane helix</keyword>
<proteinExistence type="predicted"/>